<sequence>MEEAWEAWCSGRWPTTGPEHSTVSLAVWSAAVFLEEPDLHLVALQVERGDVGQVVSRWLRLLVALEEPGPMRGWGASAAEEWASAEASVNTVV</sequence>
<accession>A0A4Z2FXC4</accession>
<protein>
    <submittedName>
        <fullName evidence="1">Uncharacterized protein</fullName>
    </submittedName>
</protein>
<evidence type="ECO:0000313" key="2">
    <source>
        <dbReference type="Proteomes" id="UP000314294"/>
    </source>
</evidence>
<organism evidence="1 2">
    <name type="scientific">Liparis tanakae</name>
    <name type="common">Tanaka's snailfish</name>
    <dbReference type="NCBI Taxonomy" id="230148"/>
    <lineage>
        <taxon>Eukaryota</taxon>
        <taxon>Metazoa</taxon>
        <taxon>Chordata</taxon>
        <taxon>Craniata</taxon>
        <taxon>Vertebrata</taxon>
        <taxon>Euteleostomi</taxon>
        <taxon>Actinopterygii</taxon>
        <taxon>Neopterygii</taxon>
        <taxon>Teleostei</taxon>
        <taxon>Neoteleostei</taxon>
        <taxon>Acanthomorphata</taxon>
        <taxon>Eupercaria</taxon>
        <taxon>Perciformes</taxon>
        <taxon>Cottioidei</taxon>
        <taxon>Cottales</taxon>
        <taxon>Liparidae</taxon>
        <taxon>Liparis</taxon>
    </lineage>
</organism>
<comment type="caution">
    <text evidence="1">The sequence shown here is derived from an EMBL/GenBank/DDBJ whole genome shotgun (WGS) entry which is preliminary data.</text>
</comment>
<dbReference type="AlphaFoldDB" id="A0A4Z2FXC4"/>
<gene>
    <name evidence="1" type="ORF">EYF80_043875</name>
</gene>
<name>A0A4Z2FXC4_9TELE</name>
<evidence type="ECO:0000313" key="1">
    <source>
        <dbReference type="EMBL" id="TNN45926.1"/>
    </source>
</evidence>
<proteinExistence type="predicted"/>
<reference evidence="1 2" key="1">
    <citation type="submission" date="2019-03" db="EMBL/GenBank/DDBJ databases">
        <title>First draft genome of Liparis tanakae, snailfish: a comprehensive survey of snailfish specific genes.</title>
        <authorList>
            <person name="Kim W."/>
            <person name="Song I."/>
            <person name="Jeong J.-H."/>
            <person name="Kim D."/>
            <person name="Kim S."/>
            <person name="Ryu S."/>
            <person name="Song J.Y."/>
            <person name="Lee S.K."/>
        </authorList>
    </citation>
    <scope>NUCLEOTIDE SEQUENCE [LARGE SCALE GENOMIC DNA]</scope>
    <source>
        <tissue evidence="1">Muscle</tissue>
    </source>
</reference>
<dbReference type="EMBL" id="SRLO01000816">
    <property type="protein sequence ID" value="TNN45926.1"/>
    <property type="molecule type" value="Genomic_DNA"/>
</dbReference>
<dbReference type="Proteomes" id="UP000314294">
    <property type="component" value="Unassembled WGS sequence"/>
</dbReference>
<keyword evidence="2" id="KW-1185">Reference proteome</keyword>